<evidence type="ECO:0000256" key="1">
    <source>
        <dbReference type="SAM" id="SignalP"/>
    </source>
</evidence>
<keyword evidence="4" id="KW-1185">Reference proteome</keyword>
<proteinExistence type="predicted"/>
<dbReference type="AlphaFoldDB" id="A0A4P9K3L9"/>
<dbReference type="InterPro" id="IPR021109">
    <property type="entry name" value="Peptidase_aspartic_dom_sf"/>
</dbReference>
<name>A0A4P9K3L9_9GAMM</name>
<dbReference type="EMBL" id="CP040602">
    <property type="protein sequence ID" value="QCU89514.1"/>
    <property type="molecule type" value="Genomic_DNA"/>
</dbReference>
<evidence type="ECO:0000313" key="4">
    <source>
        <dbReference type="Proteomes" id="UP000304864"/>
    </source>
</evidence>
<feature type="signal peptide" evidence="1">
    <location>
        <begin position="1"/>
        <end position="21"/>
    </location>
</feature>
<keyword evidence="3" id="KW-0645">Protease</keyword>
<dbReference type="Pfam" id="PF05618">
    <property type="entry name" value="Zn_protease"/>
    <property type="match status" value="1"/>
</dbReference>
<accession>A0A4P9K3L9</accession>
<evidence type="ECO:0000259" key="2">
    <source>
        <dbReference type="Pfam" id="PF05618"/>
    </source>
</evidence>
<dbReference type="PANTHER" id="PTHR38037">
    <property type="entry name" value="ZN_PROTEASE DOMAIN-CONTAINING PROTEIN"/>
    <property type="match status" value="1"/>
</dbReference>
<dbReference type="KEGG" id="thig:FE785_02120"/>
<dbReference type="OrthoDB" id="8546610at2"/>
<organism evidence="3 4">
    <name type="scientific">Thiomicrorhabdus sediminis</name>
    <dbReference type="NCBI Taxonomy" id="2580412"/>
    <lineage>
        <taxon>Bacteria</taxon>
        <taxon>Pseudomonadati</taxon>
        <taxon>Pseudomonadota</taxon>
        <taxon>Gammaproteobacteria</taxon>
        <taxon>Thiotrichales</taxon>
        <taxon>Piscirickettsiaceae</taxon>
        <taxon>Thiomicrorhabdus</taxon>
    </lineage>
</organism>
<dbReference type="GO" id="GO:0008233">
    <property type="term" value="F:peptidase activity"/>
    <property type="evidence" value="ECO:0007669"/>
    <property type="project" value="UniProtKB-KW"/>
</dbReference>
<dbReference type="RefSeq" id="WP_138563946.1">
    <property type="nucleotide sequence ID" value="NZ_CP040602.1"/>
</dbReference>
<dbReference type="PANTHER" id="PTHR38037:SF2">
    <property type="entry name" value="ATP-DEPENDENT ZINC PROTEASE DOMAIN-CONTAINING PROTEIN-RELATED"/>
    <property type="match status" value="1"/>
</dbReference>
<reference evidence="3 4" key="1">
    <citation type="submission" date="2019-05" db="EMBL/GenBank/DDBJ databases">
        <title>Thiomicrorhabdus sediminis sp. nov, a novel sulfur-oxidizing bacterium isolated from coastal sediment.</title>
        <authorList>
            <person name="Liu X."/>
        </authorList>
    </citation>
    <scope>NUCLEOTIDE SEQUENCE [LARGE SCALE GENOMIC DNA]</scope>
    <source>
        <strain evidence="3 4">G1</strain>
    </source>
</reference>
<keyword evidence="3" id="KW-0378">Hydrolase</keyword>
<feature type="chain" id="PRO_5020209445" evidence="1">
    <location>
        <begin position="22"/>
        <end position="167"/>
    </location>
</feature>
<evidence type="ECO:0000313" key="3">
    <source>
        <dbReference type="EMBL" id="QCU89514.1"/>
    </source>
</evidence>
<dbReference type="SUPFAM" id="SSF50630">
    <property type="entry name" value="Acid proteases"/>
    <property type="match status" value="1"/>
</dbReference>
<protein>
    <submittedName>
        <fullName evidence="3">ATP-dependent zinc protease</fullName>
    </submittedName>
</protein>
<keyword evidence="1" id="KW-0732">Signal</keyword>
<gene>
    <name evidence="3" type="ORF">FE785_02120</name>
</gene>
<feature type="domain" description="Retropepsin-like aspartic endopeptidase" evidence="2">
    <location>
        <begin position="30"/>
        <end position="156"/>
    </location>
</feature>
<sequence>MRFSALLLTLLLALPLAPASASSTEQHHTVIGWIEAIKISPTGEQVVQAKIDSGADNSSLHATEIEYIEKDQQTWVRFKTIQGISYETPLLKKTSIKMKDGNRQQRPVIVANLCIGNRLNEIRLNLVDRGHFKYPALIGRSAMSGYLIDPKNKHLAGHPDCGLTDNR</sequence>
<dbReference type="GO" id="GO:0006508">
    <property type="term" value="P:proteolysis"/>
    <property type="evidence" value="ECO:0007669"/>
    <property type="project" value="UniProtKB-KW"/>
</dbReference>
<dbReference type="InterPro" id="IPR008503">
    <property type="entry name" value="Asp_endopeptidase"/>
</dbReference>
<dbReference type="Proteomes" id="UP000304864">
    <property type="component" value="Chromosome"/>
</dbReference>
<dbReference type="Gene3D" id="2.40.70.10">
    <property type="entry name" value="Acid Proteases"/>
    <property type="match status" value="1"/>
</dbReference>